<dbReference type="PANTHER" id="PTHR11003">
    <property type="entry name" value="POTASSIUM CHANNEL, SUBFAMILY K"/>
    <property type="match status" value="1"/>
</dbReference>
<feature type="region of interest" description="Disordered" evidence="9">
    <location>
        <begin position="360"/>
        <end position="397"/>
    </location>
</feature>
<feature type="compositionally biased region" description="Polar residues" evidence="9">
    <location>
        <begin position="698"/>
        <end position="714"/>
    </location>
</feature>
<keyword evidence="2 8" id="KW-0813">Transport</keyword>
<dbReference type="InterPro" id="IPR013099">
    <property type="entry name" value="K_chnl_dom"/>
</dbReference>
<feature type="compositionally biased region" description="Basic and acidic residues" evidence="9">
    <location>
        <begin position="55"/>
        <end position="64"/>
    </location>
</feature>
<keyword evidence="3 8" id="KW-0812">Transmembrane</keyword>
<dbReference type="OrthoDB" id="297496at2759"/>
<feature type="transmembrane region" description="Helical" evidence="10">
    <location>
        <begin position="204"/>
        <end position="227"/>
    </location>
</feature>
<dbReference type="SUPFAM" id="SSF81324">
    <property type="entry name" value="Voltage-gated potassium channels"/>
    <property type="match status" value="2"/>
</dbReference>
<feature type="transmembrane region" description="Helical" evidence="10">
    <location>
        <begin position="247"/>
        <end position="265"/>
    </location>
</feature>
<name>A0A162KAG4_9HYPO</name>
<evidence type="ECO:0000256" key="6">
    <source>
        <dbReference type="ARBA" id="ARBA00023136"/>
    </source>
</evidence>
<evidence type="ECO:0000256" key="10">
    <source>
        <dbReference type="SAM" id="Phobius"/>
    </source>
</evidence>
<dbReference type="Pfam" id="PF07885">
    <property type="entry name" value="Ion_trans_2"/>
    <property type="match status" value="2"/>
</dbReference>
<dbReference type="InterPro" id="IPR003280">
    <property type="entry name" value="2pore_dom_K_chnl"/>
</dbReference>
<evidence type="ECO:0000256" key="1">
    <source>
        <dbReference type="ARBA" id="ARBA00004141"/>
    </source>
</evidence>
<dbReference type="STRING" id="1081102.A0A162KAG4"/>
<keyword evidence="6 10" id="KW-0472">Membrane</keyword>
<feature type="region of interest" description="Disordered" evidence="9">
    <location>
        <begin position="1"/>
        <end position="94"/>
    </location>
</feature>
<evidence type="ECO:0000256" key="7">
    <source>
        <dbReference type="ARBA" id="ARBA00023303"/>
    </source>
</evidence>
<evidence type="ECO:0000256" key="9">
    <source>
        <dbReference type="SAM" id="MobiDB-lite"/>
    </source>
</evidence>
<feature type="compositionally biased region" description="Low complexity" evidence="9">
    <location>
        <begin position="620"/>
        <end position="645"/>
    </location>
</feature>
<feature type="transmembrane region" description="Helical" evidence="10">
    <location>
        <begin position="463"/>
        <end position="480"/>
    </location>
</feature>
<comment type="subcellular location">
    <subcellularLocation>
        <location evidence="1">Membrane</location>
        <topology evidence="1">Multi-pass membrane protein</topology>
    </subcellularLocation>
</comment>
<feature type="compositionally biased region" description="Gly residues" evidence="9">
    <location>
        <begin position="69"/>
        <end position="80"/>
    </location>
</feature>
<feature type="compositionally biased region" description="Low complexity" evidence="9">
    <location>
        <begin position="1000"/>
        <end position="1009"/>
    </location>
</feature>
<feature type="transmembrane region" description="Helical" evidence="10">
    <location>
        <begin position="430"/>
        <end position="451"/>
    </location>
</feature>
<feature type="region of interest" description="Disordered" evidence="9">
    <location>
        <begin position="564"/>
        <end position="788"/>
    </location>
</feature>
<evidence type="ECO:0000256" key="5">
    <source>
        <dbReference type="ARBA" id="ARBA00023065"/>
    </source>
</evidence>
<gene>
    <name evidence="12" type="ORF">SPI_02005</name>
</gene>
<accession>A0A162KAG4</accession>
<sequence length="1041" mass="113256">MGNLDGDHAASEDRPTAHQVDRSAPSSHPATTSTETRRGAGNARSTPAAANDTGEGDRRRRSQDADPGGAAGRNSLGGGQPPRSSSISRQPSSVYDRRASAQIGGFLNDYDADNLEPSRWWFAATAFPMMAGTLGPVASAFSICALVRPWRQEILPGTNIQTAVFIADPVWYFSAITLVVLTSTASGPLQDGISPEKHLVWSQAFYYAIYSAVLYTIVASLMVFTFVGAWTGHYAKDFQLTNSQRTLMLQTIMFLVYLLVGALVFSNVEGWAYLDAVYWADVTLFTVGFGDFAASTTLGRALLFPYALIGVISLGLVIGSIRSLALERGKRRLDARMTEVNRRRFLRRMARQGKDGILQPIHDRASDHEGGEDDDDEHGGRNRRSRDRGSFLRSRYRNGTGTGLTEYERREMEFNIMREIQRKAARRRRWLAMATSGGTWVALWLIGAYIFQSCEHPYQHWNYFNGFYLAFVSLTTIGYGDMVPISNAGKSFFVFWSLLALPTTTVLISNAGDTIVKGISDATNAIGSITILPGEHGLRRDLKGVVRALTCGAVFDDVDIEDVPPGLLGAAQPNSSEREESLVEEEEANEEEAEAAVDEAEQAMEEKDDVDDAADDAAAEDAQQAGCDKPTSSGSASSGTTSDATKNSSRTAGVPPKYGAGLDGKTSQEQRTHSSLSADTIVGDAAFLPRPPNRADAPTSTEAAETSGKATPSAGTPAKKANAQANVLSPSRSQAATDISTAEHSTTAGHTMRRRHRHKHREHSPGGSPSGTTPRGGRGGGATAGYPLGSVPTASMPRLDIPQELPRTRVEYQCVLADEIARVTQHMRHTPPRKYTFQEWAWFLRLIGEDEHSAALHRKPYSDFRRKGRTAISGQRHRRHAHEHGAPASKNPSNETDADAADVDADAENVDAKGSKEDNNSITASTTTVDAAAASAATDLHVDNDAMTPRSSQWSWVGARSPLMSSQEEAEWILDKLMKRLQVELRANLEQRRDKDEGEQQQQQQQQQQHSGDPGSGPADDPRPYASRPTRRSTLPIEEEP</sequence>
<reference evidence="12 13" key="1">
    <citation type="journal article" date="2016" name="Genome Biol. Evol.">
        <title>Divergent and convergent evolution of fungal pathogenicity.</title>
        <authorList>
            <person name="Shang Y."/>
            <person name="Xiao G."/>
            <person name="Zheng P."/>
            <person name="Cen K."/>
            <person name="Zhan S."/>
            <person name="Wang C."/>
        </authorList>
    </citation>
    <scope>NUCLEOTIDE SEQUENCE [LARGE SCALE GENOMIC DNA]</scope>
    <source>
        <strain evidence="12 13">RCEF 264</strain>
    </source>
</reference>
<comment type="similarity">
    <text evidence="8">Belongs to the two pore domain potassium channel (TC 1.A.1.8) family.</text>
</comment>
<feature type="transmembrane region" description="Helical" evidence="10">
    <location>
        <begin position="120"/>
        <end position="147"/>
    </location>
</feature>
<feature type="transmembrane region" description="Helical" evidence="10">
    <location>
        <begin position="303"/>
        <end position="326"/>
    </location>
</feature>
<dbReference type="PANTHER" id="PTHR11003:SF301">
    <property type="entry name" value="POTASSIUM CHANNEL PROTEIN"/>
    <property type="match status" value="1"/>
</dbReference>
<dbReference type="GO" id="GO:0005886">
    <property type="term" value="C:plasma membrane"/>
    <property type="evidence" value="ECO:0007669"/>
    <property type="project" value="TreeGrafter"/>
</dbReference>
<feature type="compositionally biased region" description="Polar residues" evidence="9">
    <location>
        <begin position="723"/>
        <end position="749"/>
    </location>
</feature>
<evidence type="ECO:0000313" key="13">
    <source>
        <dbReference type="Proteomes" id="UP000076874"/>
    </source>
</evidence>
<feature type="compositionally biased region" description="Gly residues" evidence="9">
    <location>
        <begin position="774"/>
        <end position="783"/>
    </location>
</feature>
<dbReference type="FunFam" id="1.10.287.70:FF:000170">
    <property type="entry name" value="Outward-rectifier potassium channel TOK1"/>
    <property type="match status" value="1"/>
</dbReference>
<comment type="caution">
    <text evidence="12">The sequence shown here is derived from an EMBL/GenBank/DDBJ whole genome shotgun (WGS) entry which is preliminary data.</text>
</comment>
<keyword evidence="7 8" id="KW-0407">Ion channel</keyword>
<proteinExistence type="inferred from homology"/>
<feature type="region of interest" description="Disordered" evidence="9">
    <location>
        <begin position="989"/>
        <end position="1041"/>
    </location>
</feature>
<evidence type="ECO:0000256" key="3">
    <source>
        <dbReference type="ARBA" id="ARBA00022692"/>
    </source>
</evidence>
<organism evidence="12 13">
    <name type="scientific">Niveomyces insectorum RCEF 264</name>
    <dbReference type="NCBI Taxonomy" id="1081102"/>
    <lineage>
        <taxon>Eukaryota</taxon>
        <taxon>Fungi</taxon>
        <taxon>Dikarya</taxon>
        <taxon>Ascomycota</taxon>
        <taxon>Pezizomycotina</taxon>
        <taxon>Sordariomycetes</taxon>
        <taxon>Hypocreomycetidae</taxon>
        <taxon>Hypocreales</taxon>
        <taxon>Cordycipitaceae</taxon>
        <taxon>Niveomyces</taxon>
    </lineage>
</organism>
<feature type="compositionally biased region" description="Basic and acidic residues" evidence="9">
    <location>
        <begin position="1"/>
        <end position="21"/>
    </location>
</feature>
<feature type="transmembrane region" description="Helical" evidence="10">
    <location>
        <begin position="159"/>
        <end position="184"/>
    </location>
</feature>
<dbReference type="PRINTS" id="PR01333">
    <property type="entry name" value="2POREKCHANEL"/>
</dbReference>
<feature type="compositionally biased region" description="Acidic residues" evidence="9">
    <location>
        <begin position="582"/>
        <end position="619"/>
    </location>
</feature>
<evidence type="ECO:0000256" key="4">
    <source>
        <dbReference type="ARBA" id="ARBA00022989"/>
    </source>
</evidence>
<keyword evidence="4 10" id="KW-1133">Transmembrane helix</keyword>
<dbReference type="GO" id="GO:0030322">
    <property type="term" value="P:stabilization of membrane potential"/>
    <property type="evidence" value="ECO:0007669"/>
    <property type="project" value="TreeGrafter"/>
</dbReference>
<feature type="compositionally biased region" description="Low complexity" evidence="9">
    <location>
        <begin position="23"/>
        <end position="34"/>
    </location>
</feature>
<feature type="domain" description="Potassium channel" evidence="11">
    <location>
        <begin position="252"/>
        <end position="323"/>
    </location>
</feature>
<dbReference type="EMBL" id="AZHD01000003">
    <property type="protein sequence ID" value="OAA65218.1"/>
    <property type="molecule type" value="Genomic_DNA"/>
</dbReference>
<dbReference type="GO" id="GO:0022841">
    <property type="term" value="F:potassium ion leak channel activity"/>
    <property type="evidence" value="ECO:0007669"/>
    <property type="project" value="TreeGrafter"/>
</dbReference>
<evidence type="ECO:0000259" key="11">
    <source>
        <dbReference type="Pfam" id="PF07885"/>
    </source>
</evidence>
<keyword evidence="5 8" id="KW-0406">Ion transport</keyword>
<evidence type="ECO:0000256" key="2">
    <source>
        <dbReference type="ARBA" id="ARBA00022448"/>
    </source>
</evidence>
<feature type="compositionally biased region" description="Basic and acidic residues" evidence="9">
    <location>
        <begin position="989"/>
        <end position="998"/>
    </location>
</feature>
<feature type="domain" description="Potassium channel" evidence="11">
    <location>
        <begin position="440"/>
        <end position="516"/>
    </location>
</feature>
<dbReference type="Proteomes" id="UP000076874">
    <property type="component" value="Unassembled WGS sequence"/>
</dbReference>
<evidence type="ECO:0000256" key="8">
    <source>
        <dbReference type="RuleBase" id="RU003857"/>
    </source>
</evidence>
<evidence type="ECO:0000313" key="12">
    <source>
        <dbReference type="EMBL" id="OAA65218.1"/>
    </source>
</evidence>
<dbReference type="GO" id="GO:0015271">
    <property type="term" value="F:outward rectifier potassium channel activity"/>
    <property type="evidence" value="ECO:0007669"/>
    <property type="project" value="TreeGrafter"/>
</dbReference>
<dbReference type="Gene3D" id="1.10.287.70">
    <property type="match status" value="2"/>
</dbReference>
<feature type="transmembrane region" description="Helical" evidence="10">
    <location>
        <begin position="492"/>
        <end position="512"/>
    </location>
</feature>
<feature type="compositionally biased region" description="Low complexity" evidence="9">
    <location>
        <begin position="81"/>
        <end position="93"/>
    </location>
</feature>
<dbReference type="AlphaFoldDB" id="A0A162KAG4"/>
<keyword evidence="13" id="KW-1185">Reference proteome</keyword>
<feature type="compositionally biased region" description="Basic residues" evidence="9">
    <location>
        <begin position="751"/>
        <end position="762"/>
    </location>
</feature>
<feature type="region of interest" description="Disordered" evidence="9">
    <location>
        <begin position="866"/>
        <end position="900"/>
    </location>
</feature>
<protein>
    <submittedName>
        <fullName evidence="12">Potassium channel</fullName>
    </submittedName>
</protein>